<keyword evidence="2" id="KW-0378">Hydrolase</keyword>
<dbReference type="Gene3D" id="3.90.1300.10">
    <property type="entry name" value="Amidase signature (AS) domain"/>
    <property type="match status" value="1"/>
</dbReference>
<dbReference type="EC" id="3.5.1.4" evidence="2"/>
<dbReference type="InterPro" id="IPR023631">
    <property type="entry name" value="Amidase_dom"/>
</dbReference>
<sequence length="234" mass="25278">AARPGSLRGKRIGLWRLPVLGTEVDALMTRTAERLRGAGAEVVEVDLPYQDRLAELEFPALLSEFHRDIDAYLATRKGPRDLTELIEFNRTHPQEHACFAGQELFEQALAAPPTTDPEYRAMRAELTDLSRRSIDEVMAEHGLDAIASPANPPAWTTDCARGDNDVIPSSTPAAVAGYPSLSVPAGFVGELPVGLLLMAAHGQDADLLTLGAAVEHRLDGRQAPRYLPTLPAAD</sequence>
<evidence type="ECO:0000313" key="2">
    <source>
        <dbReference type="EMBL" id="NEE09281.1"/>
    </source>
</evidence>
<dbReference type="SUPFAM" id="SSF75304">
    <property type="entry name" value="Amidase signature (AS) enzymes"/>
    <property type="match status" value="1"/>
</dbReference>
<reference evidence="2" key="1">
    <citation type="submission" date="2020-01" db="EMBL/GenBank/DDBJ databases">
        <title>Insect and environment-associated Actinomycetes.</title>
        <authorList>
            <person name="Currrie C."/>
            <person name="Chevrette M."/>
            <person name="Carlson C."/>
            <person name="Stubbendieck R."/>
            <person name="Wendt-Pienkowski E."/>
        </authorList>
    </citation>
    <scope>NUCLEOTIDE SEQUENCE</scope>
    <source>
        <strain evidence="2">SID7499</strain>
    </source>
</reference>
<organism evidence="2">
    <name type="scientific">Streptomyces sp. SID7499</name>
    <dbReference type="NCBI Taxonomy" id="2706086"/>
    <lineage>
        <taxon>Bacteria</taxon>
        <taxon>Bacillati</taxon>
        <taxon>Actinomycetota</taxon>
        <taxon>Actinomycetes</taxon>
        <taxon>Kitasatosporales</taxon>
        <taxon>Streptomycetaceae</taxon>
        <taxon>Streptomyces</taxon>
    </lineage>
</organism>
<dbReference type="PANTHER" id="PTHR42678">
    <property type="entry name" value="AMIDASE"/>
    <property type="match status" value="1"/>
</dbReference>
<dbReference type="InterPro" id="IPR036928">
    <property type="entry name" value="AS_sf"/>
</dbReference>
<evidence type="ECO:0000259" key="1">
    <source>
        <dbReference type="Pfam" id="PF01425"/>
    </source>
</evidence>
<feature type="non-terminal residue" evidence="2">
    <location>
        <position position="1"/>
    </location>
</feature>
<comment type="caution">
    <text evidence="2">The sequence shown here is derived from an EMBL/GenBank/DDBJ whole genome shotgun (WGS) entry which is preliminary data.</text>
</comment>
<gene>
    <name evidence="2" type="ORF">G3M58_22845</name>
</gene>
<feature type="domain" description="Amidase" evidence="1">
    <location>
        <begin position="5"/>
        <end position="208"/>
    </location>
</feature>
<name>A0A6G3WUW2_9ACTN</name>
<dbReference type="AlphaFoldDB" id="A0A6G3WUW2"/>
<dbReference type="Pfam" id="PF01425">
    <property type="entry name" value="Amidase"/>
    <property type="match status" value="1"/>
</dbReference>
<dbReference type="PANTHER" id="PTHR42678:SF34">
    <property type="entry name" value="OS04G0183300 PROTEIN"/>
    <property type="match status" value="1"/>
</dbReference>
<dbReference type="EMBL" id="JAAGMN010002256">
    <property type="protein sequence ID" value="NEE09281.1"/>
    <property type="molecule type" value="Genomic_DNA"/>
</dbReference>
<accession>A0A6G3WUW2</accession>
<proteinExistence type="predicted"/>
<protein>
    <submittedName>
        <fullName evidence="2">Amidase</fullName>
        <ecNumber evidence="2">3.5.1.4</ecNumber>
    </submittedName>
</protein>
<dbReference type="GO" id="GO:0004040">
    <property type="term" value="F:amidase activity"/>
    <property type="evidence" value="ECO:0007669"/>
    <property type="project" value="UniProtKB-EC"/>
</dbReference>